<dbReference type="Proteomes" id="UP000319383">
    <property type="component" value="Chromosome"/>
</dbReference>
<name>A0A517ZPW6_9PLAN</name>
<proteinExistence type="predicted"/>
<dbReference type="InterPro" id="IPR041657">
    <property type="entry name" value="HTH_17"/>
</dbReference>
<protein>
    <submittedName>
        <fullName evidence="2">Helix-turn-helix domain protein</fullName>
    </submittedName>
</protein>
<dbReference type="Pfam" id="PF12728">
    <property type="entry name" value="HTH_17"/>
    <property type="match status" value="1"/>
</dbReference>
<dbReference type="RefSeq" id="WP_145376876.1">
    <property type="nucleotide sequence ID" value="NZ_CP036276.1"/>
</dbReference>
<dbReference type="SUPFAM" id="SSF46955">
    <property type="entry name" value="Putative DNA-binding domain"/>
    <property type="match status" value="1"/>
</dbReference>
<dbReference type="AlphaFoldDB" id="A0A517ZPW6"/>
<sequence>MPRLDEYLTITEAADYLGVCTNTLRNWGASGKIKERRNPINSYRLYARDDLDAVLQQINDSGEYPSGWSKPRKRKPR</sequence>
<dbReference type="EMBL" id="CP036276">
    <property type="protein sequence ID" value="QDU44532.1"/>
    <property type="molecule type" value="Genomic_DNA"/>
</dbReference>
<evidence type="ECO:0000313" key="2">
    <source>
        <dbReference type="EMBL" id="QDU44532.1"/>
    </source>
</evidence>
<feature type="domain" description="Helix-turn-helix" evidence="1">
    <location>
        <begin position="7"/>
        <end position="57"/>
    </location>
</feature>
<dbReference type="InterPro" id="IPR009061">
    <property type="entry name" value="DNA-bd_dom_put_sf"/>
</dbReference>
<reference evidence="2 3" key="1">
    <citation type="submission" date="2019-02" db="EMBL/GenBank/DDBJ databases">
        <title>Deep-cultivation of Planctomycetes and their phenomic and genomic characterization uncovers novel biology.</title>
        <authorList>
            <person name="Wiegand S."/>
            <person name="Jogler M."/>
            <person name="Boedeker C."/>
            <person name="Pinto D."/>
            <person name="Vollmers J."/>
            <person name="Rivas-Marin E."/>
            <person name="Kohn T."/>
            <person name="Peeters S.H."/>
            <person name="Heuer A."/>
            <person name="Rast P."/>
            <person name="Oberbeckmann S."/>
            <person name="Bunk B."/>
            <person name="Jeske O."/>
            <person name="Meyerdierks A."/>
            <person name="Storesund J.E."/>
            <person name="Kallscheuer N."/>
            <person name="Luecker S."/>
            <person name="Lage O.M."/>
            <person name="Pohl T."/>
            <person name="Merkel B.J."/>
            <person name="Hornburger P."/>
            <person name="Mueller R.-W."/>
            <person name="Bruemmer F."/>
            <person name="Labrenz M."/>
            <person name="Spormann A.M."/>
            <person name="Op den Camp H."/>
            <person name="Overmann J."/>
            <person name="Amann R."/>
            <person name="Jetten M.S.M."/>
            <person name="Mascher T."/>
            <person name="Medema M.H."/>
            <person name="Devos D.P."/>
            <person name="Kaster A.-K."/>
            <person name="Ovreas L."/>
            <person name="Rohde M."/>
            <person name="Galperin M.Y."/>
            <person name="Jogler C."/>
        </authorList>
    </citation>
    <scope>NUCLEOTIDE SEQUENCE [LARGE SCALE GENOMIC DNA]</scope>
    <source>
        <strain evidence="2 3">Mal52</strain>
    </source>
</reference>
<gene>
    <name evidence="2" type="ORF">Mal52_30150</name>
</gene>
<accession>A0A517ZPW6</accession>
<dbReference type="KEGG" id="sdyn:Mal52_30150"/>
<keyword evidence="3" id="KW-1185">Reference proteome</keyword>
<evidence type="ECO:0000259" key="1">
    <source>
        <dbReference type="Pfam" id="PF12728"/>
    </source>
</evidence>
<evidence type="ECO:0000313" key="3">
    <source>
        <dbReference type="Proteomes" id="UP000319383"/>
    </source>
</evidence>
<organism evidence="2 3">
    <name type="scientific">Symmachiella dynata</name>
    <dbReference type="NCBI Taxonomy" id="2527995"/>
    <lineage>
        <taxon>Bacteria</taxon>
        <taxon>Pseudomonadati</taxon>
        <taxon>Planctomycetota</taxon>
        <taxon>Planctomycetia</taxon>
        <taxon>Planctomycetales</taxon>
        <taxon>Planctomycetaceae</taxon>
        <taxon>Symmachiella</taxon>
    </lineage>
</organism>
<dbReference type="Gene3D" id="1.10.1660.10">
    <property type="match status" value="1"/>
</dbReference>